<comment type="caution">
    <text evidence="10">The sequence shown here is derived from an EMBL/GenBank/DDBJ whole genome shotgun (WGS) entry which is preliminary data.</text>
</comment>
<dbReference type="HAMAP" id="MF_00100_B">
    <property type="entry name" value="IF_2_B"/>
    <property type="match status" value="1"/>
</dbReference>
<dbReference type="PROSITE" id="PS51722">
    <property type="entry name" value="G_TR_2"/>
    <property type="match status" value="1"/>
</dbReference>
<dbReference type="InterPro" id="IPR027417">
    <property type="entry name" value="P-loop_NTPase"/>
</dbReference>
<dbReference type="PANTHER" id="PTHR43381:SF5">
    <property type="entry name" value="TR-TYPE G DOMAIN-CONTAINING PROTEIN"/>
    <property type="match status" value="1"/>
</dbReference>
<dbReference type="InterPro" id="IPR023115">
    <property type="entry name" value="TIF_IF2_dom3"/>
</dbReference>
<dbReference type="InterPro" id="IPR015760">
    <property type="entry name" value="TIF_IF2"/>
</dbReference>
<dbReference type="Pfam" id="PF00009">
    <property type="entry name" value="GTP_EFTU"/>
    <property type="match status" value="1"/>
</dbReference>
<name>A0A554LMJ0_9BACT</name>
<dbReference type="GO" id="GO:0003743">
    <property type="term" value="F:translation initiation factor activity"/>
    <property type="evidence" value="ECO:0007669"/>
    <property type="project" value="UniProtKB-UniRule"/>
</dbReference>
<gene>
    <name evidence="7" type="primary">infB</name>
    <name evidence="10" type="ORF">Athens101428_434</name>
</gene>
<accession>A0A554LMJ0</accession>
<dbReference type="GO" id="GO:0005737">
    <property type="term" value="C:cytoplasm"/>
    <property type="evidence" value="ECO:0007669"/>
    <property type="project" value="UniProtKB-SubCell"/>
</dbReference>
<comment type="subcellular location">
    <subcellularLocation>
        <location evidence="7">Cytoplasm</location>
    </subcellularLocation>
</comment>
<dbReference type="SUPFAM" id="SSF52156">
    <property type="entry name" value="Initiation factor IF2/eIF5b, domain 3"/>
    <property type="match status" value="1"/>
</dbReference>
<dbReference type="FunFam" id="3.40.50.10050:FF:000001">
    <property type="entry name" value="Translation initiation factor IF-2"/>
    <property type="match status" value="1"/>
</dbReference>
<dbReference type="SUPFAM" id="SSF52540">
    <property type="entry name" value="P-loop containing nucleoside triphosphate hydrolases"/>
    <property type="match status" value="1"/>
</dbReference>
<dbReference type="CDD" id="cd01887">
    <property type="entry name" value="IF2_eIF5B"/>
    <property type="match status" value="1"/>
</dbReference>
<feature type="region of interest" description="G-domain" evidence="7">
    <location>
        <begin position="105"/>
        <end position="253"/>
    </location>
</feature>
<evidence type="ECO:0000259" key="9">
    <source>
        <dbReference type="PROSITE" id="PS51722"/>
    </source>
</evidence>
<keyword evidence="4 7" id="KW-0547">Nucleotide-binding</keyword>
<sequence>MTEITAEPSNKKIAKIPPIVSVKKFADILNMPVSEVIKELMRNGIMATINEEIDFETASIIAQDLGYITEQDLDISDGEIITLEKLIDICKKEKEAGKNLRDRAPIVTILGHVDHGKTTLLDTIRKTSVAAKELGGITQHIRAYQVRKRGQIITFVDTPGHEAFSAMRERGVSIADIAILVVAADDGVRPQTKEVIKYLKEKNIPTLIAINKIDKPEANPQRVKQELAENDILVEDWGGKYMSAEISAKNNIGIDDLLERILLLAEVEDLQADSKRDGLAVVLESNLDPKKGPVSTVLVKTGTLKIGQDITAGHTYGRIKRIEDFTGKSIESAGPSTPAIIIGLNTTPNVNDIVQVASKKSISKIKSEKTGERISGVKREANKQNLFKSIDNEKIKKLNIILKSDVQGSLEAIEQILSTLKSEEVAIEYVATGVGNITESDVKVAGSSDAMILGFNVNATSVAKRMAEGASVQIKTFGIIYELVEEIRSNLSDLLPPEIIRTDFGRMKVLAIFKNGKHDMIVGGRITEGKAVKGASIELKRDAEIIGKGKLINLQQNMKNTDEVKQGNECGITFEGDIKVKEGDTLIFFQEEERKRKI</sequence>
<dbReference type="AlphaFoldDB" id="A0A554LMJ0"/>
<dbReference type="GO" id="GO:0005525">
    <property type="term" value="F:GTP binding"/>
    <property type="evidence" value="ECO:0007669"/>
    <property type="project" value="UniProtKB-KW"/>
</dbReference>
<dbReference type="SUPFAM" id="SSF50447">
    <property type="entry name" value="Translation proteins"/>
    <property type="match status" value="2"/>
</dbReference>
<dbReference type="Gene3D" id="2.40.30.10">
    <property type="entry name" value="Translation factors"/>
    <property type="match status" value="2"/>
</dbReference>
<dbReference type="Pfam" id="PF04760">
    <property type="entry name" value="IF2_N"/>
    <property type="match status" value="1"/>
</dbReference>
<evidence type="ECO:0000256" key="5">
    <source>
        <dbReference type="ARBA" id="ARBA00022917"/>
    </source>
</evidence>
<dbReference type="FunFam" id="3.40.50.300:FF:000019">
    <property type="entry name" value="Translation initiation factor IF-2"/>
    <property type="match status" value="1"/>
</dbReference>
<dbReference type="SMART" id="SM00173">
    <property type="entry name" value="RAS"/>
    <property type="match status" value="1"/>
</dbReference>
<dbReference type="EMBL" id="VMGN01000021">
    <property type="protein sequence ID" value="TSC94077.1"/>
    <property type="molecule type" value="Genomic_DNA"/>
</dbReference>
<evidence type="ECO:0000256" key="2">
    <source>
        <dbReference type="ARBA" id="ARBA00020675"/>
    </source>
</evidence>
<reference evidence="10 11" key="1">
    <citation type="submission" date="2017-07" db="EMBL/GenBank/DDBJ databases">
        <title>Mechanisms for carbon and nitrogen cycling indicate functional differentiation within the Candidate Phyla Radiation.</title>
        <authorList>
            <person name="Danczak R.E."/>
            <person name="Johnston M.D."/>
            <person name="Kenah C."/>
            <person name="Slattery M."/>
            <person name="Wrighton K.C."/>
            <person name="Wilkins M.J."/>
        </authorList>
    </citation>
    <scope>NUCLEOTIDE SEQUENCE [LARGE SCALE GENOMIC DNA]</scope>
    <source>
        <strain evidence="10">Athens1014_28</strain>
    </source>
</reference>
<organism evidence="10 11">
    <name type="scientific">Candidatus Berkelbacteria bacterium Athens1014_28</name>
    <dbReference type="NCBI Taxonomy" id="2017145"/>
    <lineage>
        <taxon>Bacteria</taxon>
        <taxon>Candidatus Berkelbacteria</taxon>
    </lineage>
</organism>
<dbReference type="Pfam" id="PF11987">
    <property type="entry name" value="IF-2"/>
    <property type="match status" value="1"/>
</dbReference>
<dbReference type="InterPro" id="IPR000795">
    <property type="entry name" value="T_Tr_GTP-bd_dom"/>
</dbReference>
<keyword evidence="3 7" id="KW-0396">Initiation factor</keyword>
<evidence type="ECO:0000256" key="8">
    <source>
        <dbReference type="RuleBase" id="RU000644"/>
    </source>
</evidence>
<evidence type="ECO:0000256" key="3">
    <source>
        <dbReference type="ARBA" id="ARBA00022540"/>
    </source>
</evidence>
<evidence type="ECO:0000313" key="11">
    <source>
        <dbReference type="Proteomes" id="UP000316495"/>
    </source>
</evidence>
<keyword evidence="7" id="KW-0963">Cytoplasm</keyword>
<dbReference type="NCBIfam" id="TIGR00487">
    <property type="entry name" value="IF-2"/>
    <property type="match status" value="1"/>
</dbReference>
<protein>
    <recommendedName>
        <fullName evidence="2 7">Translation initiation factor IF-2</fullName>
    </recommendedName>
</protein>
<dbReference type="NCBIfam" id="TIGR00231">
    <property type="entry name" value="small_GTP"/>
    <property type="match status" value="1"/>
</dbReference>
<dbReference type="PANTHER" id="PTHR43381">
    <property type="entry name" value="TRANSLATION INITIATION FACTOR IF-2-RELATED"/>
    <property type="match status" value="1"/>
</dbReference>
<dbReference type="Pfam" id="PF22042">
    <property type="entry name" value="EF-G_D2"/>
    <property type="match status" value="1"/>
</dbReference>
<evidence type="ECO:0000256" key="1">
    <source>
        <dbReference type="ARBA" id="ARBA00007733"/>
    </source>
</evidence>
<dbReference type="InterPro" id="IPR000178">
    <property type="entry name" value="TF_IF2_bacterial-like"/>
</dbReference>
<feature type="binding site" evidence="7">
    <location>
        <begin position="111"/>
        <end position="118"/>
    </location>
    <ligand>
        <name>GTP</name>
        <dbReference type="ChEBI" id="CHEBI:37565"/>
    </ligand>
</feature>
<feature type="binding site" evidence="7">
    <location>
        <begin position="211"/>
        <end position="214"/>
    </location>
    <ligand>
        <name>GTP</name>
        <dbReference type="ChEBI" id="CHEBI:37565"/>
    </ligand>
</feature>
<evidence type="ECO:0000256" key="4">
    <source>
        <dbReference type="ARBA" id="ARBA00022741"/>
    </source>
</evidence>
<dbReference type="CDD" id="cd03702">
    <property type="entry name" value="IF2_mtIF2_II"/>
    <property type="match status" value="1"/>
</dbReference>
<dbReference type="InterPro" id="IPR009000">
    <property type="entry name" value="Transl_B-barrel_sf"/>
</dbReference>
<dbReference type="GO" id="GO:0003924">
    <property type="term" value="F:GTPase activity"/>
    <property type="evidence" value="ECO:0007669"/>
    <property type="project" value="UniProtKB-UniRule"/>
</dbReference>
<dbReference type="Gene3D" id="3.40.50.10050">
    <property type="entry name" value="Translation initiation factor IF- 2, domain 3"/>
    <property type="match status" value="1"/>
</dbReference>
<keyword evidence="6 7" id="KW-0342">GTP-binding</keyword>
<dbReference type="InterPro" id="IPR053905">
    <property type="entry name" value="EF-G-like_DII"/>
</dbReference>
<evidence type="ECO:0000256" key="6">
    <source>
        <dbReference type="ARBA" id="ARBA00023134"/>
    </source>
</evidence>
<evidence type="ECO:0000256" key="7">
    <source>
        <dbReference type="HAMAP-Rule" id="MF_00100"/>
    </source>
</evidence>
<dbReference type="InterPro" id="IPR006847">
    <property type="entry name" value="IF2_N"/>
</dbReference>
<feature type="domain" description="Tr-type G" evidence="9">
    <location>
        <begin position="102"/>
        <end position="270"/>
    </location>
</feature>
<dbReference type="InterPro" id="IPR036925">
    <property type="entry name" value="TIF_IF2_dom3_sf"/>
</dbReference>
<dbReference type="InterPro" id="IPR044145">
    <property type="entry name" value="IF2_II"/>
</dbReference>
<dbReference type="Gene3D" id="3.40.50.300">
    <property type="entry name" value="P-loop containing nucleotide triphosphate hydrolases"/>
    <property type="match status" value="1"/>
</dbReference>
<feature type="binding site" evidence="7">
    <location>
        <begin position="157"/>
        <end position="161"/>
    </location>
    <ligand>
        <name>GTP</name>
        <dbReference type="ChEBI" id="CHEBI:37565"/>
    </ligand>
</feature>
<dbReference type="Proteomes" id="UP000316495">
    <property type="component" value="Unassembled WGS sequence"/>
</dbReference>
<keyword evidence="5 7" id="KW-0648">Protein biosynthesis</keyword>
<comment type="function">
    <text evidence="7 8">One of the essential components for the initiation of protein synthesis. Protects formylmethionyl-tRNA from spontaneous hydrolysis and promotes its binding to the 30S ribosomal subunits. Also involved in the hydrolysis of GTP during the formation of the 70S ribosomal complex.</text>
</comment>
<dbReference type="InterPro" id="IPR005225">
    <property type="entry name" value="Small_GTP-bd"/>
</dbReference>
<proteinExistence type="inferred from homology"/>
<evidence type="ECO:0000313" key="10">
    <source>
        <dbReference type="EMBL" id="TSC94077.1"/>
    </source>
</evidence>
<comment type="similarity">
    <text evidence="1 7 8">Belongs to the TRAFAC class translation factor GTPase superfamily. Classic translation factor GTPase family. IF-2 subfamily.</text>
</comment>